<dbReference type="AlphaFoldDB" id="A0A4Q4MBA3"/>
<evidence type="ECO:0000313" key="3">
    <source>
        <dbReference type="Proteomes" id="UP000292402"/>
    </source>
</evidence>
<dbReference type="Proteomes" id="UP000292402">
    <property type="component" value="Unassembled WGS sequence"/>
</dbReference>
<feature type="region of interest" description="Disordered" evidence="1">
    <location>
        <begin position="88"/>
        <end position="109"/>
    </location>
</feature>
<gene>
    <name evidence="2" type="ORF">AA0114_g8189</name>
</gene>
<dbReference type="EMBL" id="PDXA01000029">
    <property type="protein sequence ID" value="RYN46590.1"/>
    <property type="molecule type" value="Genomic_DNA"/>
</dbReference>
<name>A0A4Q4MBA3_9PLEO</name>
<organism evidence="2 3">
    <name type="scientific">Alternaria tenuissima</name>
    <dbReference type="NCBI Taxonomy" id="119927"/>
    <lineage>
        <taxon>Eukaryota</taxon>
        <taxon>Fungi</taxon>
        <taxon>Dikarya</taxon>
        <taxon>Ascomycota</taxon>
        <taxon>Pezizomycotina</taxon>
        <taxon>Dothideomycetes</taxon>
        <taxon>Pleosporomycetidae</taxon>
        <taxon>Pleosporales</taxon>
        <taxon>Pleosporineae</taxon>
        <taxon>Pleosporaceae</taxon>
        <taxon>Alternaria</taxon>
        <taxon>Alternaria sect. Alternaria</taxon>
        <taxon>Alternaria alternata complex</taxon>
    </lineage>
</organism>
<evidence type="ECO:0000313" key="2">
    <source>
        <dbReference type="EMBL" id="RYN46590.1"/>
    </source>
</evidence>
<evidence type="ECO:0000256" key="1">
    <source>
        <dbReference type="SAM" id="MobiDB-lite"/>
    </source>
</evidence>
<evidence type="ECO:0008006" key="4">
    <source>
        <dbReference type="Google" id="ProtNLM"/>
    </source>
</evidence>
<comment type="caution">
    <text evidence="2">The sequence shown here is derived from an EMBL/GenBank/DDBJ whole genome shotgun (WGS) entry which is preliminary data.</text>
</comment>
<sequence>MRYSSAVVLSTVVVGQAAAANMHNRHASFHARRQADAKRSAGNDVDWSKVAYDLGDVDWSSVFATPTPTPAAAPKVASVADVKAAAEPTPYATKEQPSTTAAAKPAATSAESNDLLGDLGDAISDIGDDITDAVSDFLDGVSEWAEKVKCKTGLNKKAAWDGIWIGGDSKWKAEFTNDRSNEDMMLSCWQAKGFSGMSLNVNNPDILVKIPAGKSIELSFKEKMPSACAPFYASTALAQFGGVNNTWWEVTFGQDGAFDVSRNINMHGDNIYSKGSKCTSDMSTCVFKCKDGMDTCEKGEDYYLDNCNASGGGGGGYDVVMAGVGGGCSMGQNSETVKVVFS</sequence>
<feature type="compositionally biased region" description="Low complexity" evidence="1">
    <location>
        <begin position="97"/>
        <end position="109"/>
    </location>
</feature>
<protein>
    <recommendedName>
        <fullName evidence="4">Effector 5</fullName>
    </recommendedName>
</protein>
<accession>A0A4Q4MBA3</accession>
<proteinExistence type="predicted"/>
<reference evidence="3" key="1">
    <citation type="journal article" date="2019" name="bioRxiv">
        <title>Genomics, evolutionary history and diagnostics of the Alternaria alternata species group including apple and Asian pear pathotypes.</title>
        <authorList>
            <person name="Armitage A.D."/>
            <person name="Cockerton H.M."/>
            <person name="Sreenivasaprasad S."/>
            <person name="Woodhall J.W."/>
            <person name="Lane C.R."/>
            <person name="Harrison R.J."/>
            <person name="Clarkson J.P."/>
        </authorList>
    </citation>
    <scope>NUCLEOTIDE SEQUENCE [LARGE SCALE GENOMIC DNA]</scope>
    <source>
        <strain evidence="3">FERA 1082</strain>
    </source>
</reference>